<dbReference type="STRING" id="469371.Tbis_2307"/>
<accession>D6Y3R5</accession>
<feature type="compositionally biased region" description="Low complexity" evidence="1">
    <location>
        <begin position="78"/>
        <end position="102"/>
    </location>
</feature>
<name>D6Y3R5_THEBD</name>
<feature type="compositionally biased region" description="Low complexity" evidence="1">
    <location>
        <begin position="412"/>
        <end position="435"/>
    </location>
</feature>
<organism evidence="2 3">
    <name type="scientific">Thermobispora bispora (strain ATCC 19993 / DSM 43833 / CBS 139.67 / JCM 10125 / KCTC 9307 / NBRC 14880 / R51)</name>
    <dbReference type="NCBI Taxonomy" id="469371"/>
    <lineage>
        <taxon>Bacteria</taxon>
        <taxon>Bacillati</taxon>
        <taxon>Actinomycetota</taxon>
        <taxon>Actinomycetes</taxon>
        <taxon>Streptosporangiales</taxon>
        <taxon>Streptosporangiaceae</taxon>
        <taxon>Thermobispora</taxon>
    </lineage>
</organism>
<evidence type="ECO:0000313" key="2">
    <source>
        <dbReference type="EMBL" id="ADG89017.1"/>
    </source>
</evidence>
<dbReference type="RefSeq" id="WP_013132550.1">
    <property type="nucleotide sequence ID" value="NC_014165.1"/>
</dbReference>
<feature type="compositionally biased region" description="Low complexity" evidence="1">
    <location>
        <begin position="229"/>
        <end position="252"/>
    </location>
</feature>
<feature type="compositionally biased region" description="Acidic residues" evidence="1">
    <location>
        <begin position="59"/>
        <end position="70"/>
    </location>
</feature>
<dbReference type="eggNOG" id="ENOG503462I">
    <property type="taxonomic scope" value="Bacteria"/>
</dbReference>
<proteinExistence type="predicted"/>
<evidence type="ECO:0000256" key="1">
    <source>
        <dbReference type="SAM" id="MobiDB-lite"/>
    </source>
</evidence>
<feature type="compositionally biased region" description="Low complexity" evidence="1">
    <location>
        <begin position="377"/>
        <end position="400"/>
    </location>
</feature>
<protein>
    <submittedName>
        <fullName evidence="2">Uncharacterized protein</fullName>
    </submittedName>
</protein>
<evidence type="ECO:0000313" key="3">
    <source>
        <dbReference type="Proteomes" id="UP000006640"/>
    </source>
</evidence>
<dbReference type="AlphaFoldDB" id="D6Y3R5"/>
<dbReference type="HOGENOM" id="CLU_400578_0_0_11"/>
<dbReference type="Proteomes" id="UP000006640">
    <property type="component" value="Chromosome"/>
</dbReference>
<feature type="compositionally biased region" description="Polar residues" evidence="1">
    <location>
        <begin position="556"/>
        <end position="587"/>
    </location>
</feature>
<feature type="compositionally biased region" description="Basic residues" evidence="1">
    <location>
        <begin position="304"/>
        <end position="313"/>
    </location>
</feature>
<keyword evidence="3" id="KW-1185">Reference proteome</keyword>
<dbReference type="OrthoDB" id="3540286at2"/>
<reference evidence="2 3" key="1">
    <citation type="submission" date="2010-01" db="EMBL/GenBank/DDBJ databases">
        <title>The complete genome of Thermobispora bispora DSM 43833.</title>
        <authorList>
            <consortium name="US DOE Joint Genome Institute (JGI-PGF)"/>
            <person name="Lucas S."/>
            <person name="Copeland A."/>
            <person name="Lapidus A."/>
            <person name="Glavina del Rio T."/>
            <person name="Dalin E."/>
            <person name="Tice H."/>
            <person name="Bruce D."/>
            <person name="Goodwin L."/>
            <person name="Pitluck S."/>
            <person name="Kyrpides N."/>
            <person name="Mavromatis K."/>
            <person name="Ivanova N."/>
            <person name="Mikhailova N."/>
            <person name="Chertkov O."/>
            <person name="Brettin T."/>
            <person name="Detter J.C."/>
            <person name="Han C."/>
            <person name="Larimer F."/>
            <person name="Land M."/>
            <person name="Hauser L."/>
            <person name="Markowitz V."/>
            <person name="Cheng J.-F."/>
            <person name="Hugenholtz P."/>
            <person name="Woyke T."/>
            <person name="Wu D."/>
            <person name="Jando M."/>
            <person name="Schneider S."/>
            <person name="Klenk H.-P."/>
            <person name="Eisen J.A."/>
        </authorList>
    </citation>
    <scope>NUCLEOTIDE SEQUENCE [LARGE SCALE GENOMIC DNA]</scope>
    <source>
        <strain evidence="3">ATCC 19993 / DSM 43833 / CBS 139.67 / JCM 10125 / KCTC 9307 / NBRC 14880 / R51</strain>
    </source>
</reference>
<dbReference type="EMBL" id="CP001874">
    <property type="protein sequence ID" value="ADG89017.1"/>
    <property type="molecule type" value="Genomic_DNA"/>
</dbReference>
<feature type="region of interest" description="Disordered" evidence="1">
    <location>
        <begin position="28"/>
        <end position="124"/>
    </location>
</feature>
<feature type="compositionally biased region" description="Basic and acidic residues" evidence="1">
    <location>
        <begin position="28"/>
        <end position="54"/>
    </location>
</feature>
<feature type="compositionally biased region" description="Low complexity" evidence="1">
    <location>
        <begin position="342"/>
        <end position="365"/>
    </location>
</feature>
<feature type="region of interest" description="Disordered" evidence="1">
    <location>
        <begin position="136"/>
        <end position="687"/>
    </location>
</feature>
<dbReference type="KEGG" id="tbi:Tbis_2307"/>
<feature type="compositionally biased region" description="Polar residues" evidence="1">
    <location>
        <begin position="648"/>
        <end position="662"/>
    </location>
</feature>
<feature type="compositionally biased region" description="Low complexity" evidence="1">
    <location>
        <begin position="501"/>
        <end position="524"/>
    </location>
</feature>
<gene>
    <name evidence="2" type="ordered locus">Tbis_2307</name>
</gene>
<feature type="compositionally biased region" description="Basic and acidic residues" evidence="1">
    <location>
        <begin position="145"/>
        <end position="155"/>
    </location>
</feature>
<sequence>MTAVIVGLAAIVLLVLTIVALGMRSMSRRESALTPERIKAMAENKGPKPRRPEAFFESFPEDFDSLDDEGDRQKQSKSKQSSSSRKGAKSSGRQGRGAQRAGKPASRGRRGVDEWGEPDDYDDEYWTRMRADEGLDDGIAAKSHGLRDEPQRERTPGSADPNAATVVTPLPQRPVKAKDQGEPVRSAASIAEQKTMTFSAPPPESFAGAGTATDEPAGAYPSSAEPSRTPSSFATEPPAAASSSGTGTTTGPIGAGSTGPFGAVTGGPLQQPATGPASGSFETRDPLSGTGPQPADGAPSSARTARRRSRRSAARPTGGSPLETGRTGGSFDTARGTGPFETVSPTTPAASTPAGSHASGTSSGAFDAVRGTGPFETISPTTPAASTPAGSHASGTSSGAFDAVRGTGPFETISPTTPAASTPAGSHASGTSSGAFDAVRGTGAFESVSRTPGDPFTTGDGSAEPTGAPTSRPAGGSFDTWPAYGTSTAGTGPMPAYGASPGTTGPDVPPAGAAAGESRAPAEPTWSGDILDDPEPATGPWPRPDTYQTPAYGYSAGSTGDSSYGSPATGSSYEPPSGTTYEVSTGWATIDDADTIDRPSTATGPSPAVGPYQASYEIPSGPPQAAQPGYGASEGQQYGTGPQPAWPAQNTSGSWPSYQEVSGETPGPTARQGGHRKPDPDYPDYYR</sequence>
<feature type="compositionally biased region" description="Basic and acidic residues" evidence="1">
    <location>
        <begin position="676"/>
        <end position="687"/>
    </location>
</feature>
<feature type="compositionally biased region" description="Acidic residues" evidence="1">
    <location>
        <begin position="114"/>
        <end position="124"/>
    </location>
</feature>